<reference evidence="1 2" key="1">
    <citation type="submission" date="2024-07" db="EMBL/GenBank/DDBJ databases">
        <title>Chromosome-level genome assembly of the water stick insect Ranatra chinensis (Heteroptera: Nepidae).</title>
        <authorList>
            <person name="Liu X."/>
        </authorList>
    </citation>
    <scope>NUCLEOTIDE SEQUENCE [LARGE SCALE GENOMIC DNA]</scope>
    <source>
        <strain evidence="1">Cailab_2021Rc</strain>
        <tissue evidence="1">Muscle</tissue>
    </source>
</reference>
<evidence type="ECO:0000313" key="2">
    <source>
        <dbReference type="Proteomes" id="UP001558652"/>
    </source>
</evidence>
<evidence type="ECO:0000313" key="1">
    <source>
        <dbReference type="EMBL" id="KAL1129100.1"/>
    </source>
</evidence>
<protein>
    <submittedName>
        <fullName evidence="1">Uncharacterized protein</fullName>
    </submittedName>
</protein>
<name>A0ABD0YCS5_9HEMI</name>
<proteinExistence type="predicted"/>
<organism evidence="1 2">
    <name type="scientific">Ranatra chinensis</name>
    <dbReference type="NCBI Taxonomy" id="642074"/>
    <lineage>
        <taxon>Eukaryota</taxon>
        <taxon>Metazoa</taxon>
        <taxon>Ecdysozoa</taxon>
        <taxon>Arthropoda</taxon>
        <taxon>Hexapoda</taxon>
        <taxon>Insecta</taxon>
        <taxon>Pterygota</taxon>
        <taxon>Neoptera</taxon>
        <taxon>Paraneoptera</taxon>
        <taxon>Hemiptera</taxon>
        <taxon>Heteroptera</taxon>
        <taxon>Panheteroptera</taxon>
        <taxon>Nepomorpha</taxon>
        <taxon>Nepidae</taxon>
        <taxon>Ranatrinae</taxon>
        <taxon>Ranatra</taxon>
    </lineage>
</organism>
<sequence length="112" mass="12697">MFDQNKKQETTETGSFSPLYLRLWCTNRLLFTQMLPGRCGARPDIGVVQRSAKVTPRPASSSCPIPRSFDAPFTFKDFRSLQQLVQTPPQFPLPTRELSFDRIRLPLGGLPV</sequence>
<keyword evidence="2" id="KW-1185">Reference proteome</keyword>
<gene>
    <name evidence="1" type="ORF">AAG570_013631</name>
</gene>
<comment type="caution">
    <text evidence="1">The sequence shown here is derived from an EMBL/GenBank/DDBJ whole genome shotgun (WGS) entry which is preliminary data.</text>
</comment>
<dbReference type="Proteomes" id="UP001558652">
    <property type="component" value="Unassembled WGS sequence"/>
</dbReference>
<accession>A0ABD0YCS5</accession>
<dbReference type="EMBL" id="JBFDAA010000009">
    <property type="protein sequence ID" value="KAL1129100.1"/>
    <property type="molecule type" value="Genomic_DNA"/>
</dbReference>
<dbReference type="AlphaFoldDB" id="A0ABD0YCS5"/>